<name>A0A9F7RJA5_ICTPU</name>
<dbReference type="SMART" id="SM00248">
    <property type="entry name" value="ANK"/>
    <property type="match status" value="2"/>
</dbReference>
<dbReference type="PANTHER" id="PTHR14491">
    <property type="entry name" value="SOSONDOWAH, ISOFORM G"/>
    <property type="match status" value="1"/>
</dbReference>
<feature type="region of interest" description="Disordered" evidence="5">
    <location>
        <begin position="532"/>
        <end position="558"/>
    </location>
</feature>
<dbReference type="PROSITE" id="PS50088">
    <property type="entry name" value="ANK_REPEAT"/>
    <property type="match status" value="1"/>
</dbReference>
<keyword evidence="1" id="KW-0677">Repeat</keyword>
<keyword evidence="2 4" id="KW-0040">ANK repeat</keyword>
<feature type="compositionally biased region" description="Basic and acidic residues" evidence="5">
    <location>
        <begin position="101"/>
        <end position="110"/>
    </location>
</feature>
<sequence length="753" mass="83049">MATDFTQDAVLRFLLRSGGTVRNADLLTHFKAFLREHEDRVRNRELFKKYVNTVATVKQEDGVSYVVVRKKFRARRGDVAASPSPSAPGSATGSAASSASRTDKKQEGVGRSKVQVCAAKPHPSEDPSLKSQLSQVHNTHGILPVAGIVNNRGNHTENIYLDKDFQTSSHQPWEQMVSSVPSKDRAINTCTMGMSSLTIDSKRSRGSGQSLDQPSEKSNPTHNGVHAAKPGQLREADGCSQKSFDPLPDDPHCEVSVTHLSKDTAHEHTLPGSFQSFDENPSCSWPFPIPLRQSQISASSPCLIEVPGDASYFDAYRRRNGGLLRPDCYGQATGIYIQEPEDYGVTAAAPVSPVHQRNSLHLETPRPRVASNYMEPKYLHGLSSSQNSLLLPSSVNSDWPRAFRQDDWSSDDALNYYGGVLTEGQKQTQAGTHRSSEVKLLSQLHRQECQLTPLHHSTGHLVADEPRASLPSSAPDESTHNRPVARQLSRHLRSRMCRSLGADLDQAFREDGDSARLKRLQRITSFLNVSSSRTHSPLDSVSPASSVRSLGHDPSSCGHRNTQVPLEPLEHEWFLKAAAGVWTEVYSLFREDPSLLAKRDFVSGYTVLHWIAKHGDHRVLNTLWYGVRKAGMTLDVDARSPCGYTPLHLAAIHGHKNLLRLLVHKFKANVTLRDNSGKRPWQYLEKNNDKELFELLGAPQGMTGGSAGVQWSLDRPPVAPVSRSAATVKRHASLAALFKNKPQLRVSANAESL</sequence>
<dbReference type="AlphaFoldDB" id="A0A9F7RJA5"/>
<dbReference type="OrthoDB" id="60433at2759"/>
<dbReference type="GeneID" id="128635366"/>
<evidence type="ECO:0000256" key="1">
    <source>
        <dbReference type="ARBA" id="ARBA00022737"/>
    </source>
</evidence>
<dbReference type="RefSeq" id="XP_053543984.1">
    <property type="nucleotide sequence ID" value="XM_053688009.1"/>
</dbReference>
<feature type="region of interest" description="Disordered" evidence="5">
    <location>
        <begin position="195"/>
        <end position="251"/>
    </location>
</feature>
<accession>A0A9F7RJA5</accession>
<dbReference type="InterPro" id="IPR036770">
    <property type="entry name" value="Ankyrin_rpt-contain_sf"/>
</dbReference>
<dbReference type="PROSITE" id="PS50297">
    <property type="entry name" value="ANK_REP_REGION"/>
    <property type="match status" value="1"/>
</dbReference>
<protein>
    <submittedName>
        <fullName evidence="8">Uncharacterized protein LOC128635366</fullName>
    </submittedName>
</protein>
<gene>
    <name evidence="8" type="primary">LOC128635366</name>
</gene>
<feature type="compositionally biased region" description="Polar residues" evidence="5">
    <location>
        <begin position="206"/>
        <end position="222"/>
    </location>
</feature>
<dbReference type="SUPFAM" id="SSF48403">
    <property type="entry name" value="Ankyrin repeat"/>
    <property type="match status" value="1"/>
</dbReference>
<feature type="compositionally biased region" description="Low complexity" evidence="5">
    <location>
        <begin position="80"/>
        <end position="100"/>
    </location>
</feature>
<comment type="similarity">
    <text evidence="3">Belongs to the SOWAH family.</text>
</comment>
<evidence type="ECO:0000256" key="4">
    <source>
        <dbReference type="PROSITE-ProRule" id="PRU00023"/>
    </source>
</evidence>
<reference evidence="8" key="2">
    <citation type="submission" date="2025-08" db="UniProtKB">
        <authorList>
            <consortium name="RefSeq"/>
        </authorList>
    </citation>
    <scope>IDENTIFICATION</scope>
    <source>
        <tissue evidence="8">Blood</tissue>
    </source>
</reference>
<feature type="domain" description="SOWAHA-C winged helix-turn-helix" evidence="6">
    <location>
        <begin position="4"/>
        <end position="81"/>
    </location>
</feature>
<evidence type="ECO:0000256" key="5">
    <source>
        <dbReference type="SAM" id="MobiDB-lite"/>
    </source>
</evidence>
<evidence type="ECO:0000313" key="8">
    <source>
        <dbReference type="RefSeq" id="XP_053543984.1"/>
    </source>
</evidence>
<dbReference type="Gene3D" id="1.25.40.20">
    <property type="entry name" value="Ankyrin repeat-containing domain"/>
    <property type="match status" value="1"/>
</dbReference>
<feature type="compositionally biased region" description="Polar residues" evidence="5">
    <location>
        <begin position="532"/>
        <end position="548"/>
    </location>
</feature>
<organism evidence="7 8">
    <name type="scientific">Ictalurus punctatus</name>
    <name type="common">Channel catfish</name>
    <name type="synonym">Silurus punctatus</name>
    <dbReference type="NCBI Taxonomy" id="7998"/>
    <lineage>
        <taxon>Eukaryota</taxon>
        <taxon>Metazoa</taxon>
        <taxon>Chordata</taxon>
        <taxon>Craniata</taxon>
        <taxon>Vertebrata</taxon>
        <taxon>Euteleostomi</taxon>
        <taxon>Actinopterygii</taxon>
        <taxon>Neopterygii</taxon>
        <taxon>Teleostei</taxon>
        <taxon>Ostariophysi</taxon>
        <taxon>Siluriformes</taxon>
        <taxon>Ictaluridae</taxon>
        <taxon>Ictalurus</taxon>
    </lineage>
</organism>
<dbReference type="InterPro" id="IPR002110">
    <property type="entry name" value="Ankyrin_rpt"/>
</dbReference>
<reference evidence="7" key="1">
    <citation type="journal article" date="2016" name="Nat. Commun.">
        <title>The channel catfish genome sequence provides insights into the evolution of scale formation in teleosts.</title>
        <authorList>
            <person name="Liu Z."/>
            <person name="Liu S."/>
            <person name="Yao J."/>
            <person name="Bao L."/>
            <person name="Zhang J."/>
            <person name="Li Y."/>
            <person name="Jiang C."/>
            <person name="Sun L."/>
            <person name="Wang R."/>
            <person name="Zhang Y."/>
            <person name="Zhou T."/>
            <person name="Zeng Q."/>
            <person name="Fu Q."/>
            <person name="Gao S."/>
            <person name="Li N."/>
            <person name="Koren S."/>
            <person name="Jiang Y."/>
            <person name="Zimin A."/>
            <person name="Xu P."/>
            <person name="Phillippy A.M."/>
            <person name="Geng X."/>
            <person name="Song L."/>
            <person name="Sun F."/>
            <person name="Li C."/>
            <person name="Wang X."/>
            <person name="Chen A."/>
            <person name="Jin Y."/>
            <person name="Yuan Z."/>
            <person name="Yang Y."/>
            <person name="Tan S."/>
            <person name="Peatman E."/>
            <person name="Lu J."/>
            <person name="Qin Z."/>
            <person name="Dunham R."/>
            <person name="Li Z."/>
            <person name="Sonstegard T."/>
            <person name="Feng J."/>
            <person name="Danzmann R.G."/>
            <person name="Schroeder S."/>
            <person name="Scheffler B."/>
            <person name="Duke M.V."/>
            <person name="Ballard L."/>
            <person name="Kucuktas H."/>
            <person name="Kaltenboeck L."/>
            <person name="Liu H."/>
            <person name="Armbruster J."/>
            <person name="Xie Y."/>
            <person name="Kirby M.L."/>
            <person name="Tian Y."/>
            <person name="Flanagan M.E."/>
            <person name="Mu W."/>
            <person name="Waldbieser G.C."/>
        </authorList>
    </citation>
    <scope>NUCLEOTIDE SEQUENCE [LARGE SCALE GENOMIC DNA]</scope>
    <source>
        <strain evidence="7">SDA103</strain>
    </source>
</reference>
<evidence type="ECO:0000256" key="3">
    <source>
        <dbReference type="ARBA" id="ARBA00038122"/>
    </source>
</evidence>
<dbReference type="InterPro" id="IPR058889">
    <property type="entry name" value="WHD_SOWAHA-C"/>
</dbReference>
<feature type="repeat" description="ANK" evidence="4">
    <location>
        <begin position="642"/>
        <end position="663"/>
    </location>
</feature>
<evidence type="ECO:0000313" key="7">
    <source>
        <dbReference type="Proteomes" id="UP000221080"/>
    </source>
</evidence>
<evidence type="ECO:0000259" key="6">
    <source>
        <dbReference type="Pfam" id="PF25877"/>
    </source>
</evidence>
<dbReference type="PANTHER" id="PTHR14491:SF3">
    <property type="entry name" value="ANKYRIN REPEAT DOMAIN-CONTAINING PROTEIN SOWAHB"/>
    <property type="match status" value="1"/>
</dbReference>
<dbReference type="Pfam" id="PF12796">
    <property type="entry name" value="Ank_2"/>
    <property type="match status" value="1"/>
</dbReference>
<keyword evidence="7" id="KW-1185">Reference proteome</keyword>
<feature type="region of interest" description="Disordered" evidence="5">
    <location>
        <begin position="76"/>
        <end position="113"/>
    </location>
</feature>
<dbReference type="Pfam" id="PF25877">
    <property type="entry name" value="WHD_SOWAH"/>
    <property type="match status" value="1"/>
</dbReference>
<dbReference type="Proteomes" id="UP000221080">
    <property type="component" value="Chromosome 18"/>
</dbReference>
<dbReference type="KEGG" id="ipu:128635366"/>
<feature type="region of interest" description="Disordered" evidence="5">
    <location>
        <begin position="465"/>
        <end position="490"/>
    </location>
</feature>
<proteinExistence type="inferred from homology"/>
<evidence type="ECO:0000256" key="2">
    <source>
        <dbReference type="ARBA" id="ARBA00023043"/>
    </source>
</evidence>